<dbReference type="InterPro" id="IPR000073">
    <property type="entry name" value="AB_hydrolase_1"/>
</dbReference>
<dbReference type="PANTHER" id="PTHR43433:SF5">
    <property type="entry name" value="AB HYDROLASE-1 DOMAIN-CONTAINING PROTEIN"/>
    <property type="match status" value="1"/>
</dbReference>
<sequence length="267" mass="28802">MSQVFHTSANVRLAVYRQGEGLPFVFQHGLCGAEGQPGQVFPEGEGYSRITAECRGHGASEAGDLAEISIATFADDVASVIETSLLSPPVVGGISMGAAISLHLAVKRPDLVKALVLARPAWLCDHNPANMHPNRLAGELLEQFPPHEALRRFELSEDATLLAQEGPDNLTSIRSFFSREPIDVTSALLRRISADGPGITQADIRSISVPTMVIGHKRDAVHPLAYAQQLASWIPGASFVEITPKADDAQAYRNDFRSALSKFLKEI</sequence>
<dbReference type="InterPro" id="IPR029058">
    <property type="entry name" value="AB_hydrolase_fold"/>
</dbReference>
<accession>A0AA92BZQ6</accession>
<feature type="domain" description="AB hydrolase-1" evidence="1">
    <location>
        <begin position="23"/>
        <end position="243"/>
    </location>
</feature>
<evidence type="ECO:0000313" key="2">
    <source>
        <dbReference type="EMBL" id="PVE50609.1"/>
    </source>
</evidence>
<dbReference type="SUPFAM" id="SSF53474">
    <property type="entry name" value="alpha/beta-Hydrolases"/>
    <property type="match status" value="1"/>
</dbReference>
<comment type="caution">
    <text evidence="2">The sequence shown here is derived from an EMBL/GenBank/DDBJ whole genome shotgun (WGS) entry which is preliminary data.</text>
</comment>
<dbReference type="Pfam" id="PF00561">
    <property type="entry name" value="Abhydrolase_1"/>
    <property type="match status" value="1"/>
</dbReference>
<protein>
    <submittedName>
        <fullName evidence="2">Alpha/beta hydrolase</fullName>
    </submittedName>
</protein>
<dbReference type="InterPro" id="IPR050471">
    <property type="entry name" value="AB_hydrolase"/>
</dbReference>
<evidence type="ECO:0000259" key="1">
    <source>
        <dbReference type="Pfam" id="PF00561"/>
    </source>
</evidence>
<dbReference type="PRINTS" id="PR00111">
    <property type="entry name" value="ABHYDROLASE"/>
</dbReference>
<proteinExistence type="predicted"/>
<dbReference type="PANTHER" id="PTHR43433">
    <property type="entry name" value="HYDROLASE, ALPHA/BETA FOLD FAMILY PROTEIN"/>
    <property type="match status" value="1"/>
</dbReference>
<keyword evidence="2" id="KW-0378">Hydrolase</keyword>
<dbReference type="AlphaFoldDB" id="A0AA92BZQ6"/>
<name>A0AA92BZQ6_RHIRH</name>
<dbReference type="GO" id="GO:0016787">
    <property type="term" value="F:hydrolase activity"/>
    <property type="evidence" value="ECO:0007669"/>
    <property type="project" value="UniProtKB-KW"/>
</dbReference>
<dbReference type="Proteomes" id="UP000244335">
    <property type="component" value="Unassembled WGS sequence"/>
</dbReference>
<dbReference type="Gene3D" id="3.40.50.1820">
    <property type="entry name" value="alpha/beta hydrolase"/>
    <property type="match status" value="1"/>
</dbReference>
<evidence type="ECO:0000313" key="3">
    <source>
        <dbReference type="Proteomes" id="UP000244335"/>
    </source>
</evidence>
<dbReference type="EMBL" id="QDFR01000010">
    <property type="protein sequence ID" value="PVE50609.1"/>
    <property type="molecule type" value="Genomic_DNA"/>
</dbReference>
<reference evidence="2 3" key="1">
    <citation type="submission" date="2018-04" db="EMBL/GenBank/DDBJ databases">
        <authorList>
            <person name="Hagen T."/>
        </authorList>
    </citation>
    <scope>NUCLEOTIDE SEQUENCE [LARGE SCALE GENOMIC DNA]</scope>
    <source>
        <strain evidence="2 3">TPD7009</strain>
    </source>
</reference>
<gene>
    <name evidence="2" type="ORF">DC430_20700</name>
</gene>
<dbReference type="RefSeq" id="WP_116494674.1">
    <property type="nucleotide sequence ID" value="NZ_QDFR01000010.1"/>
</dbReference>
<organism evidence="2 3">
    <name type="scientific">Rhizobium rhizogenes</name>
    <name type="common">Agrobacterium rhizogenes</name>
    <dbReference type="NCBI Taxonomy" id="359"/>
    <lineage>
        <taxon>Bacteria</taxon>
        <taxon>Pseudomonadati</taxon>
        <taxon>Pseudomonadota</taxon>
        <taxon>Alphaproteobacteria</taxon>
        <taxon>Hyphomicrobiales</taxon>
        <taxon>Rhizobiaceae</taxon>
        <taxon>Rhizobium/Agrobacterium group</taxon>
        <taxon>Rhizobium</taxon>
    </lineage>
</organism>